<evidence type="ECO:0000256" key="5">
    <source>
        <dbReference type="ARBA" id="ARBA00022989"/>
    </source>
</evidence>
<keyword evidence="4 8" id="KW-0812">Transmembrane</keyword>
<dbReference type="InterPro" id="IPR024528">
    <property type="entry name" value="ThrE_2"/>
</dbReference>
<dbReference type="EMBL" id="WIOL01000009">
    <property type="protein sequence ID" value="MQT18677.1"/>
    <property type="molecule type" value="Genomic_DNA"/>
</dbReference>
<name>A0A7C9GR07_9SPHN</name>
<dbReference type="PANTHER" id="PTHR34390">
    <property type="entry name" value="UPF0442 PROTEIN YJJB-RELATED"/>
    <property type="match status" value="1"/>
</dbReference>
<protein>
    <recommendedName>
        <fullName evidence="9">Threonine/Serine exporter ThrE domain-containing protein</fullName>
    </recommendedName>
</protein>
<keyword evidence="5 8" id="KW-1133">Transmembrane helix</keyword>
<feature type="transmembrane region" description="Helical" evidence="8">
    <location>
        <begin position="6"/>
        <end position="25"/>
    </location>
</feature>
<comment type="similarity">
    <text evidence="7">Belongs to the ThrE exporter (TC 2.A.79) family.</text>
</comment>
<keyword evidence="3" id="KW-0997">Cell inner membrane</keyword>
<dbReference type="InterPro" id="IPR050539">
    <property type="entry name" value="ThrE_Dicarb/AminoAcid_Exp"/>
</dbReference>
<evidence type="ECO:0000256" key="6">
    <source>
        <dbReference type="ARBA" id="ARBA00023136"/>
    </source>
</evidence>
<evidence type="ECO:0000259" key="9">
    <source>
        <dbReference type="Pfam" id="PF12821"/>
    </source>
</evidence>
<dbReference type="Proteomes" id="UP000481327">
    <property type="component" value="Unassembled WGS sequence"/>
</dbReference>
<feature type="transmembrane region" description="Helical" evidence="8">
    <location>
        <begin position="86"/>
        <end position="108"/>
    </location>
</feature>
<feature type="domain" description="Threonine/Serine exporter ThrE" evidence="9">
    <location>
        <begin position="12"/>
        <end position="147"/>
    </location>
</feature>
<evidence type="ECO:0000256" key="7">
    <source>
        <dbReference type="ARBA" id="ARBA00034125"/>
    </source>
</evidence>
<feature type="transmembrane region" description="Helical" evidence="8">
    <location>
        <begin position="55"/>
        <end position="74"/>
    </location>
</feature>
<evidence type="ECO:0000256" key="8">
    <source>
        <dbReference type="SAM" id="Phobius"/>
    </source>
</evidence>
<evidence type="ECO:0000256" key="4">
    <source>
        <dbReference type="ARBA" id="ARBA00022692"/>
    </source>
</evidence>
<evidence type="ECO:0000256" key="2">
    <source>
        <dbReference type="ARBA" id="ARBA00022475"/>
    </source>
</evidence>
<evidence type="ECO:0000313" key="10">
    <source>
        <dbReference type="EMBL" id="MQT18677.1"/>
    </source>
</evidence>
<dbReference type="AlphaFoldDB" id="A0A7C9GR07"/>
<proteinExistence type="inferred from homology"/>
<gene>
    <name evidence="10" type="ORF">F3168_15605</name>
</gene>
<accession>A0A7C9GR07</accession>
<feature type="transmembrane region" description="Helical" evidence="8">
    <location>
        <begin position="128"/>
        <end position="150"/>
    </location>
</feature>
<reference evidence="10 11" key="1">
    <citation type="submission" date="2019-09" db="EMBL/GenBank/DDBJ databases">
        <title>Polymorphobacter sp. isolated from a lake in China.</title>
        <authorList>
            <person name="Liu Z."/>
        </authorList>
    </citation>
    <scope>NUCLEOTIDE SEQUENCE [LARGE SCALE GENOMIC DNA]</scope>
    <source>
        <strain evidence="10 11">D40P</strain>
    </source>
</reference>
<keyword evidence="11" id="KW-1185">Reference proteome</keyword>
<keyword evidence="2" id="KW-1003">Cell membrane</keyword>
<dbReference type="PANTHER" id="PTHR34390:SF1">
    <property type="entry name" value="SUCCINATE TRANSPORTER SUBUNIT YJJB-RELATED"/>
    <property type="match status" value="1"/>
</dbReference>
<dbReference type="GO" id="GO:0005886">
    <property type="term" value="C:plasma membrane"/>
    <property type="evidence" value="ECO:0007669"/>
    <property type="project" value="UniProtKB-SubCell"/>
</dbReference>
<comment type="subcellular location">
    <subcellularLocation>
        <location evidence="1">Cell membrane</location>
        <topology evidence="1">Multi-pass membrane protein</topology>
    </subcellularLocation>
</comment>
<evidence type="ECO:0000313" key="11">
    <source>
        <dbReference type="Proteomes" id="UP000481327"/>
    </source>
</evidence>
<evidence type="ECO:0000256" key="1">
    <source>
        <dbReference type="ARBA" id="ARBA00004651"/>
    </source>
</evidence>
<dbReference type="RefSeq" id="WP_152579150.1">
    <property type="nucleotide sequence ID" value="NZ_JAATJI010000001.1"/>
</dbReference>
<dbReference type="OrthoDB" id="9813917at2"/>
<keyword evidence="6 8" id="KW-0472">Membrane</keyword>
<organism evidence="10 11">
    <name type="scientific">Sandarakinorhabdus fusca</name>
    <dbReference type="NCBI Taxonomy" id="1439888"/>
    <lineage>
        <taxon>Bacteria</taxon>
        <taxon>Pseudomonadati</taxon>
        <taxon>Pseudomonadota</taxon>
        <taxon>Alphaproteobacteria</taxon>
        <taxon>Sphingomonadales</taxon>
        <taxon>Sphingosinicellaceae</taxon>
        <taxon>Sandarakinorhabdus</taxon>
    </lineage>
</organism>
<sequence length="155" mass="15703">MSDLGQLLQNMAFGGIAAWGFGVLFNFGWRDLGWCAAAGALALATRTLAMDAGVSLEAASFAAAVVLGFGVRVLRGLLGPARNALAVAGCIPMVPGSFAAKAILGMFALSSGASGDVSMVTVATTLEYLLRVAFTLGAIGTGLTITTQLLGNRDF</sequence>
<dbReference type="GO" id="GO:0015744">
    <property type="term" value="P:succinate transport"/>
    <property type="evidence" value="ECO:0007669"/>
    <property type="project" value="TreeGrafter"/>
</dbReference>
<dbReference type="Pfam" id="PF12821">
    <property type="entry name" value="ThrE_2"/>
    <property type="match status" value="1"/>
</dbReference>
<evidence type="ECO:0000256" key="3">
    <source>
        <dbReference type="ARBA" id="ARBA00022519"/>
    </source>
</evidence>
<comment type="caution">
    <text evidence="10">The sequence shown here is derived from an EMBL/GenBank/DDBJ whole genome shotgun (WGS) entry which is preliminary data.</text>
</comment>